<dbReference type="GO" id="GO:0005737">
    <property type="term" value="C:cytoplasm"/>
    <property type="evidence" value="ECO:0007669"/>
    <property type="project" value="UniProtKB-SubCell"/>
</dbReference>
<organism evidence="17 18">
    <name type="scientific">Bogoriella caseilytica</name>
    <dbReference type="NCBI Taxonomy" id="56055"/>
    <lineage>
        <taxon>Bacteria</taxon>
        <taxon>Bacillati</taxon>
        <taxon>Actinomycetota</taxon>
        <taxon>Actinomycetes</taxon>
        <taxon>Micrococcales</taxon>
        <taxon>Bogoriellaceae</taxon>
        <taxon>Bogoriella</taxon>
    </lineage>
</organism>
<dbReference type="InterPro" id="IPR036188">
    <property type="entry name" value="FAD/NAD-bd_sf"/>
</dbReference>
<dbReference type="NCBIfam" id="TIGR00551">
    <property type="entry name" value="nadB"/>
    <property type="match status" value="1"/>
</dbReference>
<feature type="domain" description="FAD-dependent oxidoreductase 2 FAD-binding" evidence="15">
    <location>
        <begin position="22"/>
        <end position="409"/>
    </location>
</feature>
<keyword evidence="9 13" id="KW-0560">Oxidoreductase</keyword>
<reference evidence="17 18" key="1">
    <citation type="submission" date="2018-11" db="EMBL/GenBank/DDBJ databases">
        <title>Sequencing the genomes of 1000 actinobacteria strains.</title>
        <authorList>
            <person name="Klenk H.-P."/>
        </authorList>
    </citation>
    <scope>NUCLEOTIDE SEQUENCE [LARGE SCALE GENOMIC DNA]</scope>
    <source>
        <strain evidence="17 18">DSM 11294</strain>
    </source>
</reference>
<dbReference type="FunFam" id="3.90.700.10:FF:000002">
    <property type="entry name" value="L-aspartate oxidase"/>
    <property type="match status" value="1"/>
</dbReference>
<dbReference type="PANTHER" id="PTHR42716">
    <property type="entry name" value="L-ASPARTATE OXIDASE"/>
    <property type="match status" value="1"/>
</dbReference>
<keyword evidence="7 13" id="KW-0662">Pyridine nucleotide biosynthesis</keyword>
<gene>
    <name evidence="17" type="ORF">EDD31_0069</name>
</gene>
<dbReference type="PRINTS" id="PR00368">
    <property type="entry name" value="FADPNR"/>
</dbReference>
<proteinExistence type="inferred from homology"/>
<keyword evidence="8 13" id="KW-0274">FAD</keyword>
<dbReference type="SUPFAM" id="SSF56425">
    <property type="entry name" value="Succinate dehydrogenase/fumarate reductase flavoprotein, catalytic domain"/>
    <property type="match status" value="1"/>
</dbReference>
<evidence type="ECO:0000256" key="3">
    <source>
        <dbReference type="ARBA" id="ARBA00008562"/>
    </source>
</evidence>
<evidence type="ECO:0000256" key="7">
    <source>
        <dbReference type="ARBA" id="ARBA00022642"/>
    </source>
</evidence>
<dbReference type="GO" id="GO:0008734">
    <property type="term" value="F:L-aspartate oxidase activity"/>
    <property type="evidence" value="ECO:0007669"/>
    <property type="project" value="UniProtKB-UniRule"/>
</dbReference>
<dbReference type="GO" id="GO:0034628">
    <property type="term" value="P:'de novo' NAD+ biosynthetic process from L-aspartate"/>
    <property type="evidence" value="ECO:0007669"/>
    <property type="project" value="TreeGrafter"/>
</dbReference>
<comment type="pathway">
    <text evidence="2 13">Cofactor biosynthesis; NAD(+) biosynthesis; iminoaspartate from L-aspartate (oxidase route): step 1/1.</text>
</comment>
<dbReference type="UniPathway" id="UPA00253">
    <property type="reaction ID" value="UER00326"/>
</dbReference>
<evidence type="ECO:0000256" key="10">
    <source>
        <dbReference type="ARBA" id="ARBA00029426"/>
    </source>
</evidence>
<dbReference type="PANTHER" id="PTHR42716:SF2">
    <property type="entry name" value="L-ASPARTATE OXIDASE, CHLOROPLASTIC"/>
    <property type="match status" value="1"/>
</dbReference>
<dbReference type="RefSeq" id="WP_245990692.1">
    <property type="nucleotide sequence ID" value="NZ_RKHK01000001.1"/>
</dbReference>
<comment type="catalytic activity">
    <reaction evidence="11">
        <text>L-aspartate + O2 = iminosuccinate + H2O2</text>
        <dbReference type="Rhea" id="RHEA:25876"/>
        <dbReference type="ChEBI" id="CHEBI:15379"/>
        <dbReference type="ChEBI" id="CHEBI:16240"/>
        <dbReference type="ChEBI" id="CHEBI:29991"/>
        <dbReference type="ChEBI" id="CHEBI:77875"/>
        <dbReference type="EC" id="1.4.3.16"/>
    </reaction>
    <physiologicalReaction direction="left-to-right" evidence="11">
        <dbReference type="Rhea" id="RHEA:25877"/>
    </physiologicalReaction>
</comment>
<comment type="cofactor">
    <cofactor evidence="1 13">
        <name>FAD</name>
        <dbReference type="ChEBI" id="CHEBI:57692"/>
    </cofactor>
</comment>
<dbReference type="Pfam" id="PF02910">
    <property type="entry name" value="Succ_DH_flav_C"/>
    <property type="match status" value="1"/>
</dbReference>
<dbReference type="SUPFAM" id="SSF51905">
    <property type="entry name" value="FAD/NAD(P)-binding domain"/>
    <property type="match status" value="1"/>
</dbReference>
<dbReference type="EC" id="1.4.3.16" evidence="4 12"/>
<sequence length="552" mass="57541">MSNTQNDAFTPADTGRSIRAWDVAVVGSGIAGMTAALAAAERGARVVLVTKAELTDSATRWAQGGLAAVLPRPSRSGSHPQDNVAAHVADTRSAGAGLSEERVAQTVCSGGAAVMDALVSSGTDFDLDDEGQLFPGLEAAHSAPRIYHAAGDATGRAIAVALAARARAHAGIEIREHTVVRDLLLGERSSGNGAGQATVGLRLLHGEELHAGAVVLATGGAGQLYPRTTNPAVATGDGVALAARAGAVLADMEFMQFHPTALALPGVATSDAAPLISEAVRGEGAVLRDASGARFMTEAHPDAELAPRDVVARAIARRMRTTGEPVFLDATALGAQFLARRFPGIDATVRASGLDWSRAPVPIAPAAHYLMGGVATDTEGRSSLPGLFVVGEAGCTGLHGANRLASNSLLEGAVLARRAAEELSAWSPWQSWPALPEWVSLGAEVTLPAGAEPVTERERTWDRRRLQALMWQAAGVEREASRLEEAAETLARWAPPRVESAANLEDANLLTVARTVVAAAAARRESRGAHWREDAQHTEDIARHSIARREEQ</sequence>
<evidence type="ECO:0000256" key="1">
    <source>
        <dbReference type="ARBA" id="ARBA00001974"/>
    </source>
</evidence>
<evidence type="ECO:0000259" key="16">
    <source>
        <dbReference type="Pfam" id="PF02910"/>
    </source>
</evidence>
<evidence type="ECO:0000256" key="11">
    <source>
        <dbReference type="ARBA" id="ARBA00048305"/>
    </source>
</evidence>
<accession>A0A3N2B9C2</accession>
<dbReference type="Proteomes" id="UP000280668">
    <property type="component" value="Unassembled WGS sequence"/>
</dbReference>
<comment type="caution">
    <text evidence="17">The sequence shown here is derived from an EMBL/GenBank/DDBJ whole genome shotgun (WGS) entry which is preliminary data.</text>
</comment>
<evidence type="ECO:0000256" key="9">
    <source>
        <dbReference type="ARBA" id="ARBA00023002"/>
    </source>
</evidence>
<evidence type="ECO:0000259" key="15">
    <source>
        <dbReference type="Pfam" id="PF00890"/>
    </source>
</evidence>
<feature type="region of interest" description="Disordered" evidence="14">
    <location>
        <begin position="524"/>
        <end position="552"/>
    </location>
</feature>
<comment type="similarity">
    <text evidence="3 13">Belongs to the FAD-dependent oxidoreductase 2 family. NadB subfamily.</text>
</comment>
<evidence type="ECO:0000256" key="14">
    <source>
        <dbReference type="SAM" id="MobiDB-lite"/>
    </source>
</evidence>
<evidence type="ECO:0000256" key="13">
    <source>
        <dbReference type="RuleBase" id="RU362049"/>
    </source>
</evidence>
<evidence type="ECO:0000256" key="6">
    <source>
        <dbReference type="ARBA" id="ARBA00022630"/>
    </source>
</evidence>
<evidence type="ECO:0000256" key="8">
    <source>
        <dbReference type="ARBA" id="ARBA00022827"/>
    </source>
</evidence>
<evidence type="ECO:0000256" key="4">
    <source>
        <dbReference type="ARBA" id="ARBA00012173"/>
    </source>
</evidence>
<evidence type="ECO:0000256" key="12">
    <source>
        <dbReference type="NCBIfam" id="TIGR00551"/>
    </source>
</evidence>
<dbReference type="AlphaFoldDB" id="A0A3N2B9C2"/>
<name>A0A3N2B9C2_9MICO</name>
<protein>
    <recommendedName>
        <fullName evidence="5 12">L-aspartate oxidase</fullName>
        <ecNumber evidence="4 12">1.4.3.16</ecNumber>
    </recommendedName>
</protein>
<evidence type="ECO:0000313" key="18">
    <source>
        <dbReference type="Proteomes" id="UP000280668"/>
    </source>
</evidence>
<feature type="domain" description="Fumarate reductase/succinate dehydrogenase flavoprotein-like C-terminal" evidence="16">
    <location>
        <begin position="463"/>
        <end position="547"/>
    </location>
</feature>
<dbReference type="Gene3D" id="3.90.700.10">
    <property type="entry name" value="Succinate dehydrogenase/fumarate reductase flavoprotein, catalytic domain"/>
    <property type="match status" value="1"/>
</dbReference>
<evidence type="ECO:0000256" key="5">
    <source>
        <dbReference type="ARBA" id="ARBA00021901"/>
    </source>
</evidence>
<dbReference type="InterPro" id="IPR037099">
    <property type="entry name" value="Fum_R/Succ_DH_flav-like_C_sf"/>
</dbReference>
<dbReference type="EMBL" id="RKHK01000001">
    <property type="protein sequence ID" value="ROR71732.1"/>
    <property type="molecule type" value="Genomic_DNA"/>
</dbReference>
<dbReference type="Pfam" id="PF00890">
    <property type="entry name" value="FAD_binding_2"/>
    <property type="match status" value="1"/>
</dbReference>
<dbReference type="Gene3D" id="1.20.58.100">
    <property type="entry name" value="Fumarate reductase/succinate dehydrogenase flavoprotein-like, C-terminal domain"/>
    <property type="match status" value="1"/>
</dbReference>
<evidence type="ECO:0000313" key="17">
    <source>
        <dbReference type="EMBL" id="ROR71732.1"/>
    </source>
</evidence>
<dbReference type="InterPro" id="IPR003953">
    <property type="entry name" value="FAD-dep_OxRdtase_2_FAD-bd"/>
</dbReference>
<dbReference type="SUPFAM" id="SSF46977">
    <property type="entry name" value="Succinate dehydrogenase/fumarate reductase flavoprotein C-terminal domain"/>
    <property type="match status" value="1"/>
</dbReference>
<dbReference type="PRINTS" id="PR00411">
    <property type="entry name" value="PNDRDTASEI"/>
</dbReference>
<keyword evidence="6 13" id="KW-0285">Flavoprotein</keyword>
<comment type="function">
    <text evidence="10">Catalyzes the oxidation of L-aspartate to iminoaspartate, the first step in the de novo biosynthesis of NAD(+).</text>
</comment>
<dbReference type="GO" id="GO:0033765">
    <property type="term" value="F:steroid dehydrogenase activity, acting on the CH-CH group of donors"/>
    <property type="evidence" value="ECO:0007669"/>
    <property type="project" value="UniProtKB-ARBA"/>
</dbReference>
<comment type="subcellular location">
    <subcellularLocation>
        <location evidence="13">Cytoplasm</location>
    </subcellularLocation>
</comment>
<keyword evidence="18" id="KW-1185">Reference proteome</keyword>
<dbReference type="Gene3D" id="3.50.50.60">
    <property type="entry name" value="FAD/NAD(P)-binding domain"/>
    <property type="match status" value="1"/>
</dbReference>
<dbReference type="InterPro" id="IPR005288">
    <property type="entry name" value="NadB"/>
</dbReference>
<dbReference type="InterPro" id="IPR027477">
    <property type="entry name" value="Succ_DH/fumarate_Rdtase_cat_sf"/>
</dbReference>
<evidence type="ECO:0000256" key="2">
    <source>
        <dbReference type="ARBA" id="ARBA00004950"/>
    </source>
</evidence>
<dbReference type="InterPro" id="IPR015939">
    <property type="entry name" value="Fum_Rdtase/Succ_DH_flav-like_C"/>
</dbReference>